<keyword evidence="4" id="KW-0067">ATP-binding</keyword>
<accession>A0A7S6A9B5</accession>
<feature type="compositionally biased region" description="Basic and acidic residues" evidence="3">
    <location>
        <begin position="30"/>
        <end position="87"/>
    </location>
</feature>
<protein>
    <submittedName>
        <fullName evidence="4">Helicase</fullName>
    </submittedName>
</protein>
<evidence type="ECO:0000256" key="3">
    <source>
        <dbReference type="SAM" id="MobiDB-lite"/>
    </source>
</evidence>
<evidence type="ECO:0000256" key="2">
    <source>
        <dbReference type="ARBA" id="ARBA00022844"/>
    </source>
</evidence>
<evidence type="ECO:0000256" key="1">
    <source>
        <dbReference type="ARBA" id="ARBA00004328"/>
    </source>
</evidence>
<keyword evidence="4" id="KW-0378">Hydrolase</keyword>
<feature type="region of interest" description="Disordered" evidence="3">
    <location>
        <begin position="30"/>
        <end position="132"/>
    </location>
</feature>
<dbReference type="GO" id="GO:0019028">
    <property type="term" value="C:viral capsid"/>
    <property type="evidence" value="ECO:0007669"/>
    <property type="project" value="InterPro"/>
</dbReference>
<keyword evidence="4" id="KW-0347">Helicase</keyword>
<dbReference type="Pfam" id="PF01516">
    <property type="entry name" value="Orbi_VP6"/>
    <property type="match status" value="1"/>
</dbReference>
<keyword evidence="4" id="KW-0547">Nucleotide-binding</keyword>
<dbReference type="GO" id="GO:0004386">
    <property type="term" value="F:helicase activity"/>
    <property type="evidence" value="ECO:0007669"/>
    <property type="project" value="UniProtKB-KW"/>
</dbReference>
<dbReference type="GO" id="GO:0005198">
    <property type="term" value="F:structural molecule activity"/>
    <property type="evidence" value="ECO:0007669"/>
    <property type="project" value="InterPro"/>
</dbReference>
<sequence>MSVRLILLAPGDLIASVKTELSARHIDYKYDGIDNDTDHPRSAAESREAGGRDRELLREHTSSERRAGGGDSGRGSDRPPDGTRRTNEPGVGGRSDEGDASTDNSRDRDPSAGKKTSHASQSGAHPSGDQMATKNVDSAVDMASEVGQDGGRRVFALTESIVGALRERGALHVQLPGDCEPREGDVCYHIGAAALKTLGLPSSETLAQKDAEAHWRRQLGKRLAITKVHSPAMLEKLFPTAAPDRRHRTSVALVTNLERYVPSAHVIFTAPSGDSSWKKLAREATKRANIRAYAHDPSAGPAGEALLALIDAL</sequence>
<dbReference type="EMBL" id="MK978734">
    <property type="protein sequence ID" value="QMU26410.1"/>
    <property type="molecule type" value="Genomic_RNA"/>
</dbReference>
<gene>
    <name evidence="4" type="primary">VP6</name>
</gene>
<name>A0A7S6A9B5_9REOV</name>
<dbReference type="InterPro" id="IPR001399">
    <property type="entry name" value="Orbi_VP6"/>
</dbReference>
<keyword evidence="2" id="KW-0946">Virion</keyword>
<reference evidence="4" key="1">
    <citation type="journal article" date="2020" name="Ticks Tick Borne Dis.">
        <title>Isolation and characterization of Wad Medani virus obtained in the tuva Republic of Russia.</title>
        <authorList>
            <person name="Dedkov V.G."/>
            <person name="Dolgova A.S."/>
            <person name="Safonova M.V."/>
            <person name="Samoilov A.E."/>
            <person name="Belova O.A."/>
            <person name="Kholodilov I.S."/>
            <person name="Matsvay A.D."/>
            <person name="Speranskaya A.S."/>
            <person name="Khafizov K."/>
            <person name="Karganova G.G."/>
        </authorList>
    </citation>
    <scope>NUCLEOTIDE SEQUENCE</scope>
    <source>
        <strain evidence="4">Tuva-2012</strain>
    </source>
</reference>
<comment type="subcellular location">
    <subcellularLocation>
        <location evidence="1">Virion</location>
    </subcellularLocation>
</comment>
<evidence type="ECO:0000313" key="4">
    <source>
        <dbReference type="EMBL" id="QMU26410.1"/>
    </source>
</evidence>
<feature type="compositionally biased region" description="Polar residues" evidence="3">
    <location>
        <begin position="118"/>
        <end position="132"/>
    </location>
</feature>
<proteinExistence type="predicted"/>
<organism evidence="4">
    <name type="scientific">Wad Medani virus</name>
    <dbReference type="NCBI Taxonomy" id="40067"/>
    <lineage>
        <taxon>Viruses</taxon>
        <taxon>Riboviria</taxon>
        <taxon>Orthornavirae</taxon>
        <taxon>Duplornaviricota</taxon>
        <taxon>Resentoviricetes</taxon>
        <taxon>Reovirales</taxon>
        <taxon>Sedoreoviridae</taxon>
        <taxon>Orbivirus</taxon>
        <taxon>Orbivirus wadmedaniense</taxon>
    </lineage>
</organism>